<accession>A0A6J6PYI5</accession>
<evidence type="ECO:0000313" key="14">
    <source>
        <dbReference type="EMBL" id="CAB5022004.1"/>
    </source>
</evidence>
<evidence type="ECO:0000313" key="10">
    <source>
        <dbReference type="EMBL" id="CAB4811707.1"/>
    </source>
</evidence>
<evidence type="ECO:0000313" key="11">
    <source>
        <dbReference type="EMBL" id="CAB4837261.1"/>
    </source>
</evidence>
<keyword evidence="5" id="KW-0665">Pyrimidine biosynthesis</keyword>
<feature type="domain" description="Orotidine 5'-phosphate decarboxylase" evidence="8">
    <location>
        <begin position="6"/>
        <end position="221"/>
    </location>
</feature>
<evidence type="ECO:0000313" key="12">
    <source>
        <dbReference type="EMBL" id="CAB4889017.1"/>
    </source>
</evidence>
<dbReference type="GO" id="GO:0004590">
    <property type="term" value="F:orotidine-5'-phosphate decarboxylase activity"/>
    <property type="evidence" value="ECO:0007669"/>
    <property type="project" value="UniProtKB-EC"/>
</dbReference>
<sequence>MSAKSPIILALDTQDLDTAKNWISATNSSISIYKIGLEFFLKFGTKGLNDLKSSGEFQVFLDLKLHDIPNTVAGAVASVKDSGPKFLTVHASGGTEMIRAASSAAPQVSITAVTILTSLSDEDVSEIGYAKGAKESAIGLALLAKNSGARSIVCSPFEAREIRNAVGPEIEIITPGVRPAGEDQGDQKRTMNPVEAIAEGANYLVIGRPITDLAKISLTQMSDGAARILDSLK</sequence>
<dbReference type="GO" id="GO:0006207">
    <property type="term" value="P:'de novo' pyrimidine nucleobase biosynthetic process"/>
    <property type="evidence" value="ECO:0007669"/>
    <property type="project" value="InterPro"/>
</dbReference>
<name>A0A6J6PYI5_9ZZZZ</name>
<protein>
    <recommendedName>
        <fullName evidence="3">Orotidine 5'-phosphate decarboxylase</fullName>
        <ecNumber evidence="2">4.1.1.23</ecNumber>
    </recommendedName>
    <alternativeName>
        <fullName evidence="7">OMP decarboxylase</fullName>
    </alternativeName>
</protein>
<dbReference type="NCBIfam" id="TIGR01740">
    <property type="entry name" value="pyrF"/>
    <property type="match status" value="1"/>
</dbReference>
<organism evidence="9">
    <name type="scientific">freshwater metagenome</name>
    <dbReference type="NCBI Taxonomy" id="449393"/>
    <lineage>
        <taxon>unclassified sequences</taxon>
        <taxon>metagenomes</taxon>
        <taxon>ecological metagenomes</taxon>
    </lineage>
</organism>
<dbReference type="PANTHER" id="PTHR32119">
    <property type="entry name" value="OROTIDINE 5'-PHOSPHATE DECARBOXYLASE"/>
    <property type="match status" value="1"/>
</dbReference>
<evidence type="ECO:0000259" key="8">
    <source>
        <dbReference type="SMART" id="SM00934"/>
    </source>
</evidence>
<gene>
    <name evidence="9" type="ORF">UFOPK2652_00258</name>
    <name evidence="10" type="ORF">UFOPK3128_00061</name>
    <name evidence="11" type="ORF">UFOPK3227_00275</name>
    <name evidence="12" type="ORF">UFOPK3511_00211</name>
    <name evidence="13" type="ORF">UFOPK3880_00061</name>
    <name evidence="14" type="ORF">UFOPK4146_00314</name>
</gene>
<dbReference type="InterPro" id="IPR014732">
    <property type="entry name" value="OMPdecase"/>
</dbReference>
<dbReference type="PROSITE" id="PS00156">
    <property type="entry name" value="OMPDECASE"/>
    <property type="match status" value="1"/>
</dbReference>
<evidence type="ECO:0000313" key="9">
    <source>
        <dbReference type="EMBL" id="CAB4702233.1"/>
    </source>
</evidence>
<dbReference type="EMBL" id="CAFAAZ010000001">
    <property type="protein sequence ID" value="CAB4811707.1"/>
    <property type="molecule type" value="Genomic_DNA"/>
</dbReference>
<dbReference type="GO" id="GO:0044205">
    <property type="term" value="P:'de novo' UMP biosynthetic process"/>
    <property type="evidence" value="ECO:0007669"/>
    <property type="project" value="UniProtKB-UniPathway"/>
</dbReference>
<evidence type="ECO:0000256" key="5">
    <source>
        <dbReference type="ARBA" id="ARBA00022975"/>
    </source>
</evidence>
<evidence type="ECO:0000256" key="6">
    <source>
        <dbReference type="ARBA" id="ARBA00023239"/>
    </source>
</evidence>
<evidence type="ECO:0000256" key="2">
    <source>
        <dbReference type="ARBA" id="ARBA00012321"/>
    </source>
</evidence>
<dbReference type="InterPro" id="IPR013785">
    <property type="entry name" value="Aldolase_TIM"/>
</dbReference>
<dbReference type="SUPFAM" id="SSF51366">
    <property type="entry name" value="Ribulose-phoshate binding barrel"/>
    <property type="match status" value="1"/>
</dbReference>
<evidence type="ECO:0000256" key="7">
    <source>
        <dbReference type="ARBA" id="ARBA00033428"/>
    </source>
</evidence>
<dbReference type="NCBIfam" id="NF001273">
    <property type="entry name" value="PRK00230.1"/>
    <property type="match status" value="1"/>
</dbReference>
<dbReference type="UniPathway" id="UPA00070">
    <property type="reaction ID" value="UER00120"/>
</dbReference>
<dbReference type="GO" id="GO:0005829">
    <property type="term" value="C:cytosol"/>
    <property type="evidence" value="ECO:0007669"/>
    <property type="project" value="TreeGrafter"/>
</dbReference>
<dbReference type="InterPro" id="IPR001754">
    <property type="entry name" value="OMPdeCOase_dom"/>
</dbReference>
<dbReference type="Pfam" id="PF00215">
    <property type="entry name" value="OMPdecase"/>
    <property type="match status" value="1"/>
</dbReference>
<evidence type="ECO:0000256" key="3">
    <source>
        <dbReference type="ARBA" id="ARBA00021923"/>
    </source>
</evidence>
<dbReference type="EMBL" id="CAEZYD010000002">
    <property type="protein sequence ID" value="CAB4702233.1"/>
    <property type="molecule type" value="Genomic_DNA"/>
</dbReference>
<dbReference type="AlphaFoldDB" id="A0A6J6PYI5"/>
<dbReference type="EMBL" id="CAFBNU010000001">
    <property type="protein sequence ID" value="CAB4957757.1"/>
    <property type="molecule type" value="Genomic_DNA"/>
</dbReference>
<dbReference type="EMBL" id="CAFAHD010000016">
    <property type="protein sequence ID" value="CAB4837261.1"/>
    <property type="molecule type" value="Genomic_DNA"/>
</dbReference>
<evidence type="ECO:0000256" key="1">
    <source>
        <dbReference type="ARBA" id="ARBA00004861"/>
    </source>
</evidence>
<dbReference type="SMART" id="SM00934">
    <property type="entry name" value="OMPdecase"/>
    <property type="match status" value="1"/>
</dbReference>
<dbReference type="InterPro" id="IPR018089">
    <property type="entry name" value="OMPdecase_AS"/>
</dbReference>
<proteinExistence type="inferred from homology"/>
<evidence type="ECO:0000313" key="13">
    <source>
        <dbReference type="EMBL" id="CAB4957757.1"/>
    </source>
</evidence>
<dbReference type="EC" id="4.1.1.23" evidence="2"/>
<dbReference type="CDD" id="cd04725">
    <property type="entry name" value="OMP_decarboxylase_like"/>
    <property type="match status" value="1"/>
</dbReference>
<dbReference type="HAMAP" id="MF_01200_B">
    <property type="entry name" value="OMPdecase_type1_B"/>
    <property type="match status" value="1"/>
</dbReference>
<evidence type="ECO:0000256" key="4">
    <source>
        <dbReference type="ARBA" id="ARBA00022793"/>
    </source>
</evidence>
<keyword evidence="4" id="KW-0210">Decarboxylase</keyword>
<dbReference type="EMBL" id="CAFBPT010000002">
    <property type="protein sequence ID" value="CAB5022004.1"/>
    <property type="molecule type" value="Genomic_DNA"/>
</dbReference>
<keyword evidence="6" id="KW-0456">Lyase</keyword>
<dbReference type="PANTHER" id="PTHR32119:SF2">
    <property type="entry name" value="OROTIDINE 5'-PHOSPHATE DECARBOXYLASE"/>
    <property type="match status" value="1"/>
</dbReference>
<reference evidence="9" key="1">
    <citation type="submission" date="2020-05" db="EMBL/GenBank/DDBJ databases">
        <authorList>
            <person name="Chiriac C."/>
            <person name="Salcher M."/>
            <person name="Ghai R."/>
            <person name="Kavagutti S V."/>
        </authorList>
    </citation>
    <scope>NUCLEOTIDE SEQUENCE</scope>
</reference>
<dbReference type="Gene3D" id="3.20.20.70">
    <property type="entry name" value="Aldolase class I"/>
    <property type="match status" value="1"/>
</dbReference>
<dbReference type="InterPro" id="IPR011060">
    <property type="entry name" value="RibuloseP-bd_barrel"/>
</dbReference>
<comment type="pathway">
    <text evidence="1">Pyrimidine metabolism; UMP biosynthesis via de novo pathway; UMP from orotate: step 2/2.</text>
</comment>
<dbReference type="InterPro" id="IPR047596">
    <property type="entry name" value="OMPdecase_bac"/>
</dbReference>
<dbReference type="EMBL" id="CAFBMA010000001">
    <property type="protein sequence ID" value="CAB4889017.1"/>
    <property type="molecule type" value="Genomic_DNA"/>
</dbReference>